<proteinExistence type="predicted"/>
<sequence length="139" mass="16195">MDSDFLEFRDKTESLRNKAEAILGNYKREGFENIKCYGEIEKFVEHLDDCIKTINYYNKPTIEGTLHKNKNGRFDLVFANHQFTSGSSIEVLVDGEWCVGRVEYGSVEYTHGENEGYYFYNYDGNNIMLENGMTARIRN</sequence>
<evidence type="ECO:0000313" key="2">
    <source>
        <dbReference type="EMBL" id="ABQ23641.1"/>
    </source>
</evidence>
<dbReference type="Pfam" id="PF17295">
    <property type="entry name" value="DUF5348"/>
    <property type="match status" value="1"/>
</dbReference>
<keyword evidence="2" id="KW-0614">Plasmid</keyword>
<accession>A5F9L9</accession>
<dbReference type="Proteomes" id="UP000002411">
    <property type="component" value="Plasmid pCKL555A"/>
</dbReference>
<dbReference type="InterPro" id="IPR035255">
    <property type="entry name" value="DUF5348"/>
</dbReference>
<dbReference type="RefSeq" id="WP_011930388.1">
    <property type="nucleotide sequence ID" value="NC_009466.1"/>
</dbReference>
<organism evidence="2 3">
    <name type="scientific">Clostridium kluyveri (strain ATCC 8527 / DSM 555 / NBRC 12016 / NCIMB 10680 / K1)</name>
    <dbReference type="NCBI Taxonomy" id="431943"/>
    <lineage>
        <taxon>Bacteria</taxon>
        <taxon>Bacillati</taxon>
        <taxon>Bacillota</taxon>
        <taxon>Clostridia</taxon>
        <taxon>Eubacteriales</taxon>
        <taxon>Clostridiaceae</taxon>
        <taxon>Clostridium</taxon>
    </lineage>
</organism>
<dbReference type="eggNOG" id="ENOG502ZG6V">
    <property type="taxonomic scope" value="Bacteria"/>
</dbReference>
<evidence type="ECO:0000313" key="3">
    <source>
        <dbReference type="Proteomes" id="UP000002411"/>
    </source>
</evidence>
<dbReference type="Gene3D" id="2.40.10.390">
    <property type="match status" value="1"/>
</dbReference>
<protein>
    <recommendedName>
        <fullName evidence="1">DUF5348 domain-containing protein</fullName>
    </recommendedName>
</protein>
<gene>
    <name evidence="2" type="ordered locus">CKL_4042</name>
</gene>
<feature type="domain" description="DUF5348" evidence="1">
    <location>
        <begin position="64"/>
        <end position="137"/>
    </location>
</feature>
<dbReference type="KEGG" id="ckl:CKL_4042"/>
<reference evidence="2 3" key="1">
    <citation type="journal article" date="2008" name="Proc. Natl. Acad. Sci. U.S.A.">
        <title>The genome of Clostridium kluyveri, a strict anaerobe with unique metabolic features.</title>
        <authorList>
            <person name="Seedorf H."/>
            <person name="Fricke W.F."/>
            <person name="Veith B."/>
            <person name="Brueggemann H."/>
            <person name="Liesegang H."/>
            <person name="Strittmatter A."/>
            <person name="Miethke M."/>
            <person name="Buckel W."/>
            <person name="Hinderberger J."/>
            <person name="Li F."/>
            <person name="Hagemeier C."/>
            <person name="Thauer R.K."/>
            <person name="Gottschalk G."/>
        </authorList>
    </citation>
    <scope>NUCLEOTIDE SEQUENCE [LARGE SCALE GENOMIC DNA]</scope>
    <source>
        <strain evidence="3">ATCC 8527 / DSM 555 / NCIMB 10680</strain>
        <plasmid evidence="2 3">pCKL555A</plasmid>
    </source>
</reference>
<keyword evidence="3" id="KW-1185">Reference proteome</keyword>
<dbReference type="AlphaFoldDB" id="A5F9L9"/>
<dbReference type="EMBL" id="CP000674">
    <property type="protein sequence ID" value="ABQ23641.1"/>
    <property type="molecule type" value="Genomic_DNA"/>
</dbReference>
<dbReference type="HOGENOM" id="CLU_155159_0_0_9"/>
<geneLocation type="plasmid" evidence="2 3">
    <name>pCKL555A</name>
</geneLocation>
<name>A5F9L9_CLOK5</name>
<evidence type="ECO:0000259" key="1">
    <source>
        <dbReference type="Pfam" id="PF17295"/>
    </source>
</evidence>